<proteinExistence type="predicted"/>
<dbReference type="Pfam" id="PF01391">
    <property type="entry name" value="Collagen"/>
    <property type="match status" value="1"/>
</dbReference>
<sequence>MALVSLGFVATDKAGEGCWQRTGPQGIPGIMGPKGEKGRPGPPGVPGMPGPVGWPGPVGPKGEIGFPGMLGQKLTPFYPVDYHFEAGGTCGDGIIQDGEECDDGNAVVTDDCIRCRRAYCGDGYRHEGVEDCDGKDFGYLTCRTYLPGYA</sequence>
<keyword evidence="2" id="KW-0677">Repeat</keyword>
<evidence type="ECO:0000256" key="3">
    <source>
        <dbReference type="ARBA" id="ARBA00023157"/>
    </source>
</evidence>
<evidence type="ECO:0000256" key="2">
    <source>
        <dbReference type="ARBA" id="ARBA00022737"/>
    </source>
</evidence>
<evidence type="ECO:0000313" key="5">
    <source>
        <dbReference type="EMBL" id="GAB0184453.1"/>
    </source>
</evidence>
<accession>A0ABC9WG90</accession>
<reference evidence="5 6" key="1">
    <citation type="submission" date="2024-06" db="EMBL/GenBank/DDBJ databases">
        <title>The draft genome of Grus japonensis, version 3.</title>
        <authorList>
            <person name="Nabeshima K."/>
            <person name="Suzuki S."/>
            <person name="Onuma M."/>
        </authorList>
    </citation>
    <scope>NUCLEOTIDE SEQUENCE [LARGE SCALE GENOMIC DNA]</scope>
    <source>
        <strain evidence="5 6">451A</strain>
    </source>
</reference>
<dbReference type="InterPro" id="IPR008160">
    <property type="entry name" value="Collagen"/>
</dbReference>
<dbReference type="InterPro" id="IPR011936">
    <property type="entry name" value="Myxo_disulph_rpt"/>
</dbReference>
<evidence type="ECO:0000256" key="4">
    <source>
        <dbReference type="SAM" id="MobiDB-lite"/>
    </source>
</evidence>
<gene>
    <name evidence="5" type="ORF">GRJ2_000910600</name>
</gene>
<keyword evidence="6" id="KW-1185">Reference proteome</keyword>
<keyword evidence="3" id="KW-1015">Disulfide bond</keyword>
<comment type="caution">
    <text evidence="5">The sequence shown here is derived from an EMBL/GenBank/DDBJ whole genome shotgun (WGS) entry which is preliminary data.</text>
</comment>
<dbReference type="Proteomes" id="UP001623348">
    <property type="component" value="Unassembled WGS sequence"/>
</dbReference>
<dbReference type="EMBL" id="BAAFJT010000002">
    <property type="protein sequence ID" value="GAB0184453.1"/>
    <property type="molecule type" value="Genomic_DNA"/>
</dbReference>
<dbReference type="NCBIfam" id="TIGR02232">
    <property type="entry name" value="myxo_disulf_rpt"/>
    <property type="match status" value="1"/>
</dbReference>
<protein>
    <submittedName>
        <fullName evidence="5">Acetylcholinesterase collagenic tail peptide</fullName>
    </submittedName>
</protein>
<feature type="region of interest" description="Disordered" evidence="4">
    <location>
        <begin position="19"/>
        <end position="44"/>
    </location>
</feature>
<keyword evidence="1" id="KW-0732">Signal</keyword>
<dbReference type="AlphaFoldDB" id="A0ABC9WG90"/>
<name>A0ABC9WG90_GRUJA</name>
<evidence type="ECO:0000256" key="1">
    <source>
        <dbReference type="ARBA" id="ARBA00022729"/>
    </source>
</evidence>
<evidence type="ECO:0000313" key="6">
    <source>
        <dbReference type="Proteomes" id="UP001623348"/>
    </source>
</evidence>
<organism evidence="5 6">
    <name type="scientific">Grus japonensis</name>
    <name type="common">Japanese crane</name>
    <name type="synonym">Red-crowned crane</name>
    <dbReference type="NCBI Taxonomy" id="30415"/>
    <lineage>
        <taxon>Eukaryota</taxon>
        <taxon>Metazoa</taxon>
        <taxon>Chordata</taxon>
        <taxon>Craniata</taxon>
        <taxon>Vertebrata</taxon>
        <taxon>Euteleostomi</taxon>
        <taxon>Archelosauria</taxon>
        <taxon>Archosauria</taxon>
        <taxon>Dinosauria</taxon>
        <taxon>Saurischia</taxon>
        <taxon>Theropoda</taxon>
        <taxon>Coelurosauria</taxon>
        <taxon>Aves</taxon>
        <taxon>Neognathae</taxon>
        <taxon>Neoaves</taxon>
        <taxon>Gruiformes</taxon>
        <taxon>Gruidae</taxon>
        <taxon>Grus</taxon>
    </lineage>
</organism>